<evidence type="ECO:0000256" key="1">
    <source>
        <dbReference type="SAM" id="Phobius"/>
    </source>
</evidence>
<keyword evidence="1" id="KW-0472">Membrane</keyword>
<evidence type="ECO:0000313" key="2">
    <source>
        <dbReference type="EMBL" id="SFF35728.1"/>
    </source>
</evidence>
<feature type="transmembrane region" description="Helical" evidence="1">
    <location>
        <begin position="6"/>
        <end position="23"/>
    </location>
</feature>
<sequence length="76" mass="8803">MRIALQILAIVVMIIFTISLIYPRYMSMYKRWQKVSLLVIGGFLFVLTLLVAEDFNVFSQSKTWELIESLFGKGNP</sequence>
<dbReference type="OrthoDB" id="9888162at2"/>
<proteinExistence type="predicted"/>
<feature type="transmembrane region" description="Helical" evidence="1">
    <location>
        <begin position="35"/>
        <end position="52"/>
    </location>
</feature>
<gene>
    <name evidence="2" type="ORF">SAMN04487969_12931</name>
</gene>
<keyword evidence="3" id="KW-1185">Reference proteome</keyword>
<reference evidence="3" key="1">
    <citation type="submission" date="2016-10" db="EMBL/GenBank/DDBJ databases">
        <authorList>
            <person name="Varghese N."/>
            <person name="Submissions S."/>
        </authorList>
    </citation>
    <scope>NUCLEOTIDE SEQUENCE [LARGE SCALE GENOMIC DNA]</scope>
    <source>
        <strain evidence="3">CGMCC 1.10223</strain>
    </source>
</reference>
<keyword evidence="1" id="KW-0812">Transmembrane</keyword>
<protein>
    <submittedName>
        <fullName evidence="2">Uncharacterized protein</fullName>
    </submittedName>
</protein>
<accession>A0A1I2I222</accession>
<dbReference type="Proteomes" id="UP000183410">
    <property type="component" value="Unassembled WGS sequence"/>
</dbReference>
<dbReference type="RefSeq" id="WP_046234163.1">
    <property type="nucleotide sequence ID" value="NZ_FONN01000029.1"/>
</dbReference>
<evidence type="ECO:0000313" key="3">
    <source>
        <dbReference type="Proteomes" id="UP000183410"/>
    </source>
</evidence>
<organism evidence="2 3">
    <name type="scientific">Paenibacillus algorifonticola</name>
    <dbReference type="NCBI Taxonomy" id="684063"/>
    <lineage>
        <taxon>Bacteria</taxon>
        <taxon>Bacillati</taxon>
        <taxon>Bacillota</taxon>
        <taxon>Bacilli</taxon>
        <taxon>Bacillales</taxon>
        <taxon>Paenibacillaceae</taxon>
        <taxon>Paenibacillus</taxon>
    </lineage>
</organism>
<keyword evidence="1" id="KW-1133">Transmembrane helix</keyword>
<dbReference type="EMBL" id="FONN01000029">
    <property type="protein sequence ID" value="SFF35728.1"/>
    <property type="molecule type" value="Genomic_DNA"/>
</dbReference>
<dbReference type="AlphaFoldDB" id="A0A1I2I222"/>
<name>A0A1I2I222_9BACL</name>